<dbReference type="SUPFAM" id="SSF55874">
    <property type="entry name" value="ATPase domain of HSP90 chaperone/DNA topoisomerase II/histidine kinase"/>
    <property type="match status" value="1"/>
</dbReference>
<dbReference type="InterPro" id="IPR001610">
    <property type="entry name" value="PAC"/>
</dbReference>
<evidence type="ECO:0000259" key="23">
    <source>
        <dbReference type="PROSITE" id="PS50112"/>
    </source>
</evidence>
<evidence type="ECO:0000256" key="13">
    <source>
        <dbReference type="ARBA" id="ARBA00023136"/>
    </source>
</evidence>
<evidence type="ECO:0000256" key="18">
    <source>
        <dbReference type="PROSITE-ProRule" id="PRU00110"/>
    </source>
</evidence>
<keyword evidence="7 20" id="KW-0812">Transmembrane</keyword>
<dbReference type="Gene3D" id="3.40.50.2300">
    <property type="match status" value="2"/>
</dbReference>
<evidence type="ECO:0000256" key="6">
    <source>
        <dbReference type="ARBA" id="ARBA00022679"/>
    </source>
</evidence>
<keyword evidence="5 19" id="KW-0597">Phosphoprotein</keyword>
<evidence type="ECO:0000256" key="16">
    <source>
        <dbReference type="ARBA" id="ARBA00068150"/>
    </source>
</evidence>
<keyword evidence="8" id="KW-0547">Nucleotide-binding</keyword>
<dbReference type="InterPro" id="IPR036097">
    <property type="entry name" value="HisK_dim/P_sf"/>
</dbReference>
<evidence type="ECO:0000256" key="10">
    <source>
        <dbReference type="ARBA" id="ARBA00022840"/>
    </source>
</evidence>
<dbReference type="Pfam" id="PF01627">
    <property type="entry name" value="Hpt"/>
    <property type="match status" value="1"/>
</dbReference>
<dbReference type="SUPFAM" id="SSF55785">
    <property type="entry name" value="PYP-like sensor domain (PAS domain)"/>
    <property type="match status" value="2"/>
</dbReference>
<evidence type="ECO:0000256" key="8">
    <source>
        <dbReference type="ARBA" id="ARBA00022741"/>
    </source>
</evidence>
<dbReference type="FunFam" id="1.10.287.130:FF:000002">
    <property type="entry name" value="Two-component osmosensing histidine kinase"/>
    <property type="match status" value="1"/>
</dbReference>
<dbReference type="RefSeq" id="WP_076090978.1">
    <property type="nucleotide sequence ID" value="NZ_MTHD01000001.1"/>
</dbReference>
<dbReference type="PROSITE" id="PS50112">
    <property type="entry name" value="PAS"/>
    <property type="match status" value="1"/>
</dbReference>
<dbReference type="Gene3D" id="1.10.287.130">
    <property type="match status" value="1"/>
</dbReference>
<evidence type="ECO:0000256" key="15">
    <source>
        <dbReference type="ARBA" id="ARBA00064003"/>
    </source>
</evidence>
<evidence type="ECO:0000259" key="24">
    <source>
        <dbReference type="PROSITE" id="PS50113"/>
    </source>
</evidence>
<dbReference type="InterPro" id="IPR001789">
    <property type="entry name" value="Sig_transdc_resp-reg_receiver"/>
</dbReference>
<dbReference type="PROSITE" id="PS50109">
    <property type="entry name" value="HIS_KIN"/>
    <property type="match status" value="1"/>
</dbReference>
<name>A0A1R1IC36_9RHOO</name>
<dbReference type="SUPFAM" id="SSF47226">
    <property type="entry name" value="Histidine-containing phosphotransfer domain, HPT domain"/>
    <property type="match status" value="1"/>
</dbReference>
<accession>A0A1R1IC36</accession>
<dbReference type="PROSITE" id="PS50885">
    <property type="entry name" value="HAMP"/>
    <property type="match status" value="1"/>
</dbReference>
<proteinExistence type="predicted"/>
<dbReference type="CDD" id="cd00082">
    <property type="entry name" value="HisKA"/>
    <property type="match status" value="1"/>
</dbReference>
<evidence type="ECO:0000256" key="12">
    <source>
        <dbReference type="ARBA" id="ARBA00023012"/>
    </source>
</evidence>
<dbReference type="SUPFAM" id="SSF103190">
    <property type="entry name" value="Sensory domain-like"/>
    <property type="match status" value="1"/>
</dbReference>
<reference evidence="27 28" key="1">
    <citation type="submission" date="2016-10" db="EMBL/GenBank/DDBJ databases">
        <title>Alkaliphiles isolated from bioreactors.</title>
        <authorList>
            <person name="Salah Z."/>
            <person name="Rout S.P."/>
            <person name="Humphreys P.N."/>
        </authorList>
    </citation>
    <scope>NUCLEOTIDE SEQUENCE [LARGE SCALE GENOMIC DNA]</scope>
    <source>
        <strain evidence="27 28">ZS02</strain>
    </source>
</reference>
<comment type="subcellular location">
    <subcellularLocation>
        <location evidence="2">Cell membrane</location>
        <topology evidence="2">Multi-pass membrane protein</topology>
    </subcellularLocation>
</comment>
<dbReference type="InterPro" id="IPR029151">
    <property type="entry name" value="Sensor-like_sf"/>
</dbReference>
<dbReference type="PROSITE" id="PS50113">
    <property type="entry name" value="PAC"/>
    <property type="match status" value="2"/>
</dbReference>
<dbReference type="SMART" id="SM00388">
    <property type="entry name" value="HisKA"/>
    <property type="match status" value="1"/>
</dbReference>
<dbReference type="SMART" id="SM00304">
    <property type="entry name" value="HAMP"/>
    <property type="match status" value="1"/>
</dbReference>
<feature type="modified residue" description="4-aspartylphosphate" evidence="19">
    <location>
        <position position="1011"/>
    </location>
</feature>
<dbReference type="InterPro" id="IPR005467">
    <property type="entry name" value="His_kinase_dom"/>
</dbReference>
<dbReference type="InterPro" id="IPR003594">
    <property type="entry name" value="HATPase_dom"/>
</dbReference>
<evidence type="ECO:0000256" key="11">
    <source>
        <dbReference type="ARBA" id="ARBA00022989"/>
    </source>
</evidence>
<dbReference type="InterPro" id="IPR004358">
    <property type="entry name" value="Sig_transdc_His_kin-like_C"/>
</dbReference>
<dbReference type="Gene3D" id="3.30.450.20">
    <property type="entry name" value="PAS domain"/>
    <property type="match status" value="4"/>
</dbReference>
<dbReference type="EMBL" id="MTHD01000001">
    <property type="protein sequence ID" value="OMG56129.1"/>
    <property type="molecule type" value="Genomic_DNA"/>
</dbReference>
<feature type="domain" description="PAC" evidence="24">
    <location>
        <begin position="520"/>
        <end position="572"/>
    </location>
</feature>
<dbReference type="InterPro" id="IPR000014">
    <property type="entry name" value="PAS"/>
</dbReference>
<comment type="catalytic activity">
    <reaction evidence="1">
        <text>ATP + protein L-histidine = ADP + protein N-phospho-L-histidine.</text>
        <dbReference type="EC" id="2.7.13.3"/>
    </reaction>
</comment>
<dbReference type="SMART" id="SM00086">
    <property type="entry name" value="PAC"/>
    <property type="match status" value="2"/>
</dbReference>
<sequence length="1440" mass="158683">MRGISFRKPGFANSLVLRIGLLILLALAAFTIGLIHLIGQPTVNRLAETQLRLASEQVESRYNRLLHSVEITLRSSHGWGASGVVDHRELSRFNELFFPILANHDEINSILLAHESGRELFLLLGKDGGWINRISNPGEWGRQSYWITWNAQRQIEKVEIHESDYDPRQRPWFQGAMALSSDAAVHWTQPYIFFTTKEPGMTAAMRWRDADGSRYVIAHDVRLGEVAEFTTRLTLGSEGQAALLLGDGRLIAPPRDARFTDAGSINQTLLKMPDELGLGELAQAHRLWREDPDPDGELHAFARPDGRWLSLFSRLDEDRTGVWLGVVAPQRDFVPVSSADLVVLGIILISALGLGIVVAIRIAERFGEPLNELTAESERIGRQELDSPVLTEAPWREVSQLADALENMRQQLQYGRQALQNINADLEMTVAMRTSALRQSQEHLQQREAFFRAVFDNAAVGIVSLDTDQRPAEFNRAFASFVDRPLQSLRNTRNLCLSPAEEERMHQALSGIVDGNKDGLRSEFEFIDAYGASRWGDVQVTAVRDEAGEIASLLVTVLDISDRREIEVELIRQFAFLRALLDTIPNPIFYKGEHTRFLGCNRAYEEFFGIDRGQFIGKRVLDLEYLPEEERRTFQAEDERVIAESGRISRVVTMCRADGSLRDTLYAVSGFRSPDGTPGGLIGVIVDITPQKDAEREADKARAAAESAAAAKSDFLANMSHEIRTPMNAIIGMTHLALQTGLDAKQRNYLNKVDAAAKGLLGIINDILDLSKIEAGMMRFERTVFSLDATLQHLGDLSTIKARERGLELLFDPAHDVPEHLVGDPLRLGQVLLNLVGNAIKFTEKGEVTVTVDLLERRETSVLLRFEVRDTGIGMNAEQQASLFNAFTQADSSTTRKYGGTGLGLSICKRIVDLLGGRISVSSEPGVGSRFTFELPFDLPGNEPETPRRLGIPENLRTLVIDDSPGAREVFAHMLAALGIDCRVAASGHEALVELAAARQAGHPYKLLLLDWKMPGMDGVELLASIRREPFASDEPAIIMTTAHDHDELRDALHPHAVSAILGKPATPSSLFDSVMLALHRAPGLPESSKAVPGNISLAGHRVLLVEDNEVNRELAEEMLAAFGLQVQTAANGAIAVDRVEREEFDLVLMDCQMPVMDGYEATRRIRQDLGRRELPIVAMTANALAADRERCLAAGMNEHIAKPIDVAVLQSTLAIWLGGLTADTAEAPATPPTDKTADDSEIIDSASAIARLGGNRQLHDRLLVRFAEDQGDFLARLRNAQAHGELDEMILLAHTLRGLAGNIGASRLASLSADLEKCLKQQPDAIREIDTLIAQLDTVLTSVFALIAKKAPTAQAKTAATLAQQQALPEALSRLQQLLDNDDATAVREFENIADTLRQHVDPLLVEELTRLIGHYEFEAASGILKRLGDIPNSRAKQP</sequence>
<keyword evidence="11 20" id="KW-1133">Transmembrane helix</keyword>
<evidence type="ECO:0000259" key="26">
    <source>
        <dbReference type="PROSITE" id="PS50894"/>
    </source>
</evidence>
<keyword evidence="10" id="KW-0067">ATP-binding</keyword>
<feature type="domain" description="HPt" evidence="26">
    <location>
        <begin position="1256"/>
        <end position="1358"/>
    </location>
</feature>
<comment type="caution">
    <text evidence="27">The sequence shown here is derived from an EMBL/GenBank/DDBJ whole genome shotgun (WGS) entry which is preliminary data.</text>
</comment>
<feature type="domain" description="Response regulatory" evidence="22">
    <location>
        <begin position="957"/>
        <end position="1079"/>
    </location>
</feature>
<feature type="domain" description="PAC" evidence="24">
    <location>
        <begin position="648"/>
        <end position="700"/>
    </location>
</feature>
<protein>
    <recommendedName>
        <fullName evidence="16">Sensory/regulatory protein RpfC</fullName>
        <ecNumber evidence="3">2.7.13.3</ecNumber>
    </recommendedName>
    <alternativeName>
        <fullName evidence="17">Virulence sensor protein BvgS</fullName>
    </alternativeName>
</protein>
<dbReference type="SMART" id="SM00448">
    <property type="entry name" value="REC"/>
    <property type="match status" value="2"/>
</dbReference>
<dbReference type="Pfam" id="PF00512">
    <property type="entry name" value="HisKA"/>
    <property type="match status" value="1"/>
</dbReference>
<keyword evidence="28" id="KW-1185">Reference proteome</keyword>
<feature type="domain" description="HAMP" evidence="25">
    <location>
        <begin position="364"/>
        <end position="417"/>
    </location>
</feature>
<evidence type="ECO:0000256" key="20">
    <source>
        <dbReference type="SAM" id="Phobius"/>
    </source>
</evidence>
<dbReference type="FunFam" id="3.30.565.10:FF:000010">
    <property type="entry name" value="Sensor histidine kinase RcsC"/>
    <property type="match status" value="1"/>
</dbReference>
<dbReference type="InterPro" id="IPR035965">
    <property type="entry name" value="PAS-like_dom_sf"/>
</dbReference>
<dbReference type="CDD" id="cd00130">
    <property type="entry name" value="PAS"/>
    <property type="match status" value="2"/>
</dbReference>
<feature type="modified residue" description="Phosphohistidine" evidence="18">
    <location>
        <position position="1295"/>
    </location>
</feature>
<evidence type="ECO:0000256" key="17">
    <source>
        <dbReference type="ARBA" id="ARBA00070152"/>
    </source>
</evidence>
<evidence type="ECO:0000259" key="21">
    <source>
        <dbReference type="PROSITE" id="PS50109"/>
    </source>
</evidence>
<evidence type="ECO:0000256" key="9">
    <source>
        <dbReference type="ARBA" id="ARBA00022777"/>
    </source>
</evidence>
<dbReference type="Gene3D" id="1.20.120.160">
    <property type="entry name" value="HPT domain"/>
    <property type="match status" value="1"/>
</dbReference>
<dbReference type="SUPFAM" id="SSF52172">
    <property type="entry name" value="CheY-like"/>
    <property type="match status" value="2"/>
</dbReference>
<evidence type="ECO:0000313" key="28">
    <source>
        <dbReference type="Proteomes" id="UP000187526"/>
    </source>
</evidence>
<feature type="domain" description="Histidine kinase" evidence="21">
    <location>
        <begin position="718"/>
        <end position="939"/>
    </location>
</feature>
<keyword evidence="12" id="KW-0902">Two-component regulatory system</keyword>
<feature type="domain" description="Response regulatory" evidence="22">
    <location>
        <begin position="1102"/>
        <end position="1218"/>
    </location>
</feature>
<evidence type="ECO:0000256" key="2">
    <source>
        <dbReference type="ARBA" id="ARBA00004651"/>
    </source>
</evidence>
<feature type="transmembrane region" description="Helical" evidence="20">
    <location>
        <begin position="341"/>
        <end position="363"/>
    </location>
</feature>
<dbReference type="STRING" id="418702.BJN45_00360"/>
<dbReference type="CDD" id="cd17546">
    <property type="entry name" value="REC_hyHK_CKI1_RcsC-like"/>
    <property type="match status" value="2"/>
</dbReference>
<dbReference type="PROSITE" id="PS50894">
    <property type="entry name" value="HPT"/>
    <property type="match status" value="1"/>
</dbReference>
<dbReference type="InterPro" id="IPR011006">
    <property type="entry name" value="CheY-like_superfamily"/>
</dbReference>
<dbReference type="PRINTS" id="PR00344">
    <property type="entry name" value="BCTRLSENSOR"/>
</dbReference>
<evidence type="ECO:0000256" key="14">
    <source>
        <dbReference type="ARBA" id="ARBA00058004"/>
    </source>
</evidence>
<dbReference type="Pfam" id="PF08448">
    <property type="entry name" value="PAS_4"/>
    <property type="match status" value="2"/>
</dbReference>
<dbReference type="InterPro" id="IPR036641">
    <property type="entry name" value="HPT_dom_sf"/>
</dbReference>
<feature type="domain" description="PAS" evidence="23">
    <location>
        <begin position="573"/>
        <end position="645"/>
    </location>
</feature>
<evidence type="ECO:0000313" key="27">
    <source>
        <dbReference type="EMBL" id="OMG56129.1"/>
    </source>
</evidence>
<dbReference type="GO" id="GO:0005886">
    <property type="term" value="C:plasma membrane"/>
    <property type="evidence" value="ECO:0007669"/>
    <property type="project" value="UniProtKB-SubCell"/>
</dbReference>
<comment type="subunit">
    <text evidence="15">At low DSF concentrations, interacts with RpfF.</text>
</comment>
<evidence type="ECO:0000256" key="4">
    <source>
        <dbReference type="ARBA" id="ARBA00022475"/>
    </source>
</evidence>
<dbReference type="InterPro" id="IPR003660">
    <property type="entry name" value="HAMP_dom"/>
</dbReference>
<dbReference type="SMART" id="SM00091">
    <property type="entry name" value="PAS"/>
    <property type="match status" value="2"/>
</dbReference>
<dbReference type="GO" id="GO:0000155">
    <property type="term" value="F:phosphorelay sensor kinase activity"/>
    <property type="evidence" value="ECO:0007669"/>
    <property type="project" value="InterPro"/>
</dbReference>
<dbReference type="InterPro" id="IPR013656">
    <property type="entry name" value="PAS_4"/>
</dbReference>
<dbReference type="PANTHER" id="PTHR45339:SF1">
    <property type="entry name" value="HYBRID SIGNAL TRANSDUCTION HISTIDINE KINASE J"/>
    <property type="match status" value="1"/>
</dbReference>
<keyword evidence="9" id="KW-0418">Kinase</keyword>
<dbReference type="Gene3D" id="6.10.340.10">
    <property type="match status" value="1"/>
</dbReference>
<dbReference type="GO" id="GO:0005524">
    <property type="term" value="F:ATP binding"/>
    <property type="evidence" value="ECO:0007669"/>
    <property type="project" value="UniProtKB-KW"/>
</dbReference>
<dbReference type="InterPro" id="IPR000700">
    <property type="entry name" value="PAS-assoc_C"/>
</dbReference>
<dbReference type="PROSITE" id="PS50110">
    <property type="entry name" value="RESPONSE_REGULATORY"/>
    <property type="match status" value="2"/>
</dbReference>
<feature type="modified residue" description="4-aspartylphosphate" evidence="19">
    <location>
        <position position="1151"/>
    </location>
</feature>
<evidence type="ECO:0000256" key="1">
    <source>
        <dbReference type="ARBA" id="ARBA00000085"/>
    </source>
</evidence>
<dbReference type="Proteomes" id="UP000187526">
    <property type="component" value="Unassembled WGS sequence"/>
</dbReference>
<dbReference type="PANTHER" id="PTHR45339">
    <property type="entry name" value="HYBRID SIGNAL TRANSDUCTION HISTIDINE KINASE J"/>
    <property type="match status" value="1"/>
</dbReference>
<feature type="transmembrane region" description="Helical" evidence="20">
    <location>
        <begin position="15"/>
        <end position="38"/>
    </location>
</feature>
<dbReference type="InterPro" id="IPR003661">
    <property type="entry name" value="HisK_dim/P_dom"/>
</dbReference>
<evidence type="ECO:0000256" key="5">
    <source>
        <dbReference type="ARBA" id="ARBA00022553"/>
    </source>
</evidence>
<organism evidence="27 28">
    <name type="scientific">Azonexus hydrophilus</name>
    <dbReference type="NCBI Taxonomy" id="418702"/>
    <lineage>
        <taxon>Bacteria</taxon>
        <taxon>Pseudomonadati</taxon>
        <taxon>Pseudomonadota</taxon>
        <taxon>Betaproteobacteria</taxon>
        <taxon>Rhodocyclales</taxon>
        <taxon>Azonexaceae</taxon>
        <taxon>Azonexus</taxon>
    </lineage>
</organism>
<evidence type="ECO:0000259" key="22">
    <source>
        <dbReference type="PROSITE" id="PS50110"/>
    </source>
</evidence>
<keyword evidence="4" id="KW-1003">Cell membrane</keyword>
<keyword evidence="13 20" id="KW-0472">Membrane</keyword>
<dbReference type="SUPFAM" id="SSF47384">
    <property type="entry name" value="Homodimeric domain of signal transducing histidine kinase"/>
    <property type="match status" value="1"/>
</dbReference>
<gene>
    <name evidence="27" type="ORF">BJN45_00360</name>
</gene>
<evidence type="ECO:0000259" key="25">
    <source>
        <dbReference type="PROSITE" id="PS50885"/>
    </source>
</evidence>
<dbReference type="NCBIfam" id="TIGR00229">
    <property type="entry name" value="sensory_box"/>
    <property type="match status" value="2"/>
</dbReference>
<evidence type="ECO:0000256" key="19">
    <source>
        <dbReference type="PROSITE-ProRule" id="PRU00169"/>
    </source>
</evidence>
<keyword evidence="6" id="KW-0808">Transferase</keyword>
<dbReference type="SMART" id="SM00387">
    <property type="entry name" value="HATPase_c"/>
    <property type="match status" value="1"/>
</dbReference>
<evidence type="ECO:0000256" key="3">
    <source>
        <dbReference type="ARBA" id="ARBA00012438"/>
    </source>
</evidence>
<dbReference type="EC" id="2.7.13.3" evidence="3"/>
<dbReference type="InterPro" id="IPR008207">
    <property type="entry name" value="Sig_transdc_His_kin_Hpt_dom"/>
</dbReference>
<dbReference type="Pfam" id="PF00072">
    <property type="entry name" value="Response_reg"/>
    <property type="match status" value="2"/>
</dbReference>
<dbReference type="Pfam" id="PF02518">
    <property type="entry name" value="HATPase_c"/>
    <property type="match status" value="1"/>
</dbReference>
<dbReference type="Gene3D" id="3.30.565.10">
    <property type="entry name" value="Histidine kinase-like ATPase, C-terminal domain"/>
    <property type="match status" value="1"/>
</dbReference>
<dbReference type="OrthoDB" id="8552871at2"/>
<evidence type="ECO:0000256" key="7">
    <source>
        <dbReference type="ARBA" id="ARBA00022692"/>
    </source>
</evidence>
<dbReference type="InterPro" id="IPR036890">
    <property type="entry name" value="HATPase_C_sf"/>
</dbReference>
<dbReference type="CDD" id="cd16922">
    <property type="entry name" value="HATPase_EvgS-ArcB-TorS-like"/>
    <property type="match status" value="1"/>
</dbReference>
<comment type="function">
    <text evidence="14">Member of the two-component regulatory system BvgS/BvgA. Phosphorylates BvgA via a four-step phosphorelay in response to environmental signals.</text>
</comment>